<dbReference type="PANTHER" id="PTHR30627">
    <property type="entry name" value="PEPTIDOGLYCAN D,D-TRANSPEPTIDASE"/>
    <property type="match status" value="1"/>
</dbReference>
<evidence type="ECO:0000256" key="10">
    <source>
        <dbReference type="ARBA" id="ARBA00022984"/>
    </source>
</evidence>
<feature type="domain" description="Penicillin-binding protein transpeptidase" evidence="16">
    <location>
        <begin position="275"/>
        <end position="608"/>
    </location>
</feature>
<evidence type="ECO:0000256" key="13">
    <source>
        <dbReference type="ARBA" id="ARBA00023316"/>
    </source>
</evidence>
<dbReference type="EMBL" id="AY552545">
    <property type="protein sequence ID" value="AAS73025.1"/>
    <property type="molecule type" value="Genomic_DNA"/>
</dbReference>
<evidence type="ECO:0000256" key="8">
    <source>
        <dbReference type="ARBA" id="ARBA00022801"/>
    </source>
</evidence>
<dbReference type="InterPro" id="IPR005311">
    <property type="entry name" value="PBP_dimer"/>
</dbReference>
<evidence type="ECO:0000313" key="18">
    <source>
        <dbReference type="EMBL" id="AAS73025.1"/>
    </source>
</evidence>
<evidence type="ECO:0000256" key="2">
    <source>
        <dbReference type="ARBA" id="ARBA00004236"/>
    </source>
</evidence>
<evidence type="ECO:0000259" key="17">
    <source>
        <dbReference type="Pfam" id="PF03717"/>
    </source>
</evidence>
<sequence>MINLEERLSEKKSFFNRLIIVYIFFAGLFLYFLYKTFLLQISSYTDYEIASLENKTREVLIQPRRGVIYDRYGNILVNNVPSFNLIINPSSIENIDDHLNEINKIIDLTEDEENFAKENFSRLAQLNRELVLKKNLSIDERSRFKVRKYKFPNTFIDERYSRENLYPFLFSHSLGYTGNPKESDLEEIFLNQNLKSKEIIFSYSNGYLIGKTGLEYTYDEYIRGRFGKKIFEVDASGKFLNELEVVDEVHGKDLFTSLDLESQKVAYEQLNRRRGAVVAVDINTGAIVTYLSSPSFSVNKIANGMTQKEFNFLINDDDKPFFDRAAQGRYSPASTIKPAIALFGIENNIIDWDFTLDDPGYFILPEDGRIYRGWKKGGHGNINLNDAIIESSNTFFFSLAYKSEIEDLTKHLSNFGFGEIVCLDCFLPDSGLLPNPSWKMNNLNFGWFKGDTVNLGVGQGYMSATPIQLAYYASFLANKGELNKFSFVQDIDNKEVKKNIFLNNNIDESDWLKLHESMIGVIENPKGTAGRLRTLKDYTIAAKSGTVELVSTETKEDYKIIREIEGQRDHAIIIAFGPMPNPKYAVSVVIENGESGGSVAGPVAIEVLNALLKK</sequence>
<evidence type="ECO:0000259" key="16">
    <source>
        <dbReference type="Pfam" id="PF00905"/>
    </source>
</evidence>
<dbReference type="GO" id="GO:0006508">
    <property type="term" value="P:proteolysis"/>
    <property type="evidence" value="ECO:0007669"/>
    <property type="project" value="UniProtKB-KW"/>
</dbReference>
<dbReference type="InterPro" id="IPR001460">
    <property type="entry name" value="PCN-bd_Tpept"/>
</dbReference>
<protein>
    <recommendedName>
        <fullName evidence="14">Penicillin-binding protein 2</fullName>
        <ecNumber evidence="14">3.4.16.4</ecNumber>
    </recommendedName>
</protein>
<evidence type="ECO:0000256" key="5">
    <source>
        <dbReference type="ARBA" id="ARBA00022645"/>
    </source>
</evidence>
<evidence type="ECO:0000256" key="14">
    <source>
        <dbReference type="NCBIfam" id="TIGR03423"/>
    </source>
</evidence>
<keyword evidence="5" id="KW-0121">Carboxypeptidase</keyword>
<dbReference type="Pfam" id="PF03717">
    <property type="entry name" value="PBP_dimer"/>
    <property type="match status" value="1"/>
</dbReference>
<keyword evidence="10" id="KW-0573">Peptidoglycan synthesis</keyword>
<dbReference type="GO" id="GO:0071555">
    <property type="term" value="P:cell wall organization"/>
    <property type="evidence" value="ECO:0007669"/>
    <property type="project" value="UniProtKB-KW"/>
</dbReference>
<evidence type="ECO:0000256" key="3">
    <source>
        <dbReference type="ARBA" id="ARBA00022475"/>
    </source>
</evidence>
<dbReference type="InterPro" id="IPR050515">
    <property type="entry name" value="Beta-lactam/transpept"/>
</dbReference>
<accession>Q6Q942</accession>
<evidence type="ECO:0000256" key="7">
    <source>
        <dbReference type="ARBA" id="ARBA00022692"/>
    </source>
</evidence>
<dbReference type="Gene3D" id="3.90.1310.10">
    <property type="entry name" value="Penicillin-binding protein 2a (Domain 2)"/>
    <property type="match status" value="1"/>
</dbReference>
<evidence type="ECO:0000256" key="4">
    <source>
        <dbReference type="ARBA" id="ARBA00022519"/>
    </source>
</evidence>
<keyword evidence="6" id="KW-0645">Protease</keyword>
<dbReference type="EC" id="3.4.16.4" evidence="14"/>
<dbReference type="GO" id="GO:0071972">
    <property type="term" value="F:peptidoglycan L,D-transpeptidase activity"/>
    <property type="evidence" value="ECO:0007669"/>
    <property type="project" value="TreeGrafter"/>
</dbReference>
<keyword evidence="3" id="KW-1003">Cell membrane</keyword>
<gene>
    <name evidence="18" type="primary">pbp2</name>
    <name evidence="18" type="ORF">Red20E09_22</name>
</gene>
<comment type="subcellular location">
    <subcellularLocation>
        <location evidence="2">Cell membrane</location>
    </subcellularLocation>
    <subcellularLocation>
        <location evidence="1">Membrane</location>
        <topology evidence="1">Single-pass membrane protein</topology>
    </subcellularLocation>
</comment>
<evidence type="ECO:0000256" key="11">
    <source>
        <dbReference type="ARBA" id="ARBA00022989"/>
    </source>
</evidence>
<dbReference type="NCBIfam" id="TIGR03423">
    <property type="entry name" value="pbp2_mrdA"/>
    <property type="match status" value="1"/>
</dbReference>
<evidence type="ECO:0000256" key="1">
    <source>
        <dbReference type="ARBA" id="ARBA00004167"/>
    </source>
</evidence>
<reference evidence="18" key="2">
    <citation type="submission" date="2005-12" db="EMBL/GenBank/DDBJ databases">
        <authorList>
            <person name="Sabehi G."/>
            <person name="Beja O."/>
        </authorList>
    </citation>
    <scope>NUCLEOTIDE SEQUENCE</scope>
</reference>
<dbReference type="SUPFAM" id="SSF56601">
    <property type="entry name" value="beta-lactamase/transpeptidase-like"/>
    <property type="match status" value="1"/>
</dbReference>
<evidence type="ECO:0000256" key="6">
    <source>
        <dbReference type="ARBA" id="ARBA00022670"/>
    </source>
</evidence>
<keyword evidence="4" id="KW-0997">Cell inner membrane</keyword>
<keyword evidence="9" id="KW-0133">Cell shape</keyword>
<evidence type="ECO:0000256" key="15">
    <source>
        <dbReference type="SAM" id="Phobius"/>
    </source>
</evidence>
<feature type="domain" description="Penicillin-binding protein dimerisation" evidence="17">
    <location>
        <begin position="61"/>
        <end position="243"/>
    </location>
</feature>
<name>Q6Q942_9GAMM</name>
<dbReference type="GO" id="GO:0008658">
    <property type="term" value="F:penicillin binding"/>
    <property type="evidence" value="ECO:0007669"/>
    <property type="project" value="UniProtKB-UniRule"/>
</dbReference>
<dbReference type="GO" id="GO:0009002">
    <property type="term" value="F:serine-type D-Ala-D-Ala carboxypeptidase activity"/>
    <property type="evidence" value="ECO:0007669"/>
    <property type="project" value="UniProtKB-EC"/>
</dbReference>
<dbReference type="GO" id="GO:0008360">
    <property type="term" value="P:regulation of cell shape"/>
    <property type="evidence" value="ECO:0007669"/>
    <property type="project" value="UniProtKB-KW"/>
</dbReference>
<dbReference type="Gene3D" id="3.30.1390.30">
    <property type="entry name" value="Penicillin-binding protein 2a, domain 3"/>
    <property type="match status" value="1"/>
</dbReference>
<dbReference type="Pfam" id="PF00905">
    <property type="entry name" value="Transpeptidase"/>
    <property type="match status" value="1"/>
</dbReference>
<dbReference type="GO" id="GO:0005886">
    <property type="term" value="C:plasma membrane"/>
    <property type="evidence" value="ECO:0007669"/>
    <property type="project" value="UniProtKB-SubCell"/>
</dbReference>
<dbReference type="InterPro" id="IPR036138">
    <property type="entry name" value="PBP_dimer_sf"/>
</dbReference>
<evidence type="ECO:0000256" key="9">
    <source>
        <dbReference type="ARBA" id="ARBA00022960"/>
    </source>
</evidence>
<proteinExistence type="predicted"/>
<keyword evidence="8" id="KW-0378">Hydrolase</keyword>
<dbReference type="AlphaFoldDB" id="Q6Q942"/>
<evidence type="ECO:0000256" key="12">
    <source>
        <dbReference type="ARBA" id="ARBA00023136"/>
    </source>
</evidence>
<dbReference type="Gene3D" id="3.40.710.10">
    <property type="entry name" value="DD-peptidase/beta-lactamase superfamily"/>
    <property type="match status" value="1"/>
</dbReference>
<keyword evidence="11 15" id="KW-1133">Transmembrane helix</keyword>
<feature type="transmembrane region" description="Helical" evidence="15">
    <location>
        <begin position="14"/>
        <end position="34"/>
    </location>
</feature>
<dbReference type="SUPFAM" id="SSF56519">
    <property type="entry name" value="Penicillin binding protein dimerisation domain"/>
    <property type="match status" value="1"/>
</dbReference>
<dbReference type="InterPro" id="IPR012338">
    <property type="entry name" value="Beta-lactam/transpept-like"/>
</dbReference>
<dbReference type="PANTHER" id="PTHR30627:SF2">
    <property type="entry name" value="PEPTIDOGLYCAN D,D-TRANSPEPTIDASE MRDA"/>
    <property type="match status" value="1"/>
</dbReference>
<dbReference type="InterPro" id="IPR017790">
    <property type="entry name" value="Penicillin-binding_protein_2"/>
</dbReference>
<organism evidence="18">
    <name type="scientific">uncultured marine gamma proteobacterium EBAC20E09</name>
    <dbReference type="NCBI Taxonomy" id="266134"/>
    <lineage>
        <taxon>Bacteria</taxon>
        <taxon>Pseudomonadati</taxon>
        <taxon>Pseudomonadota</taxon>
        <taxon>Gammaproteobacteria</taxon>
        <taxon>SAR86 cluster</taxon>
        <taxon>environmental samples</taxon>
    </lineage>
</organism>
<dbReference type="GO" id="GO:0009252">
    <property type="term" value="P:peptidoglycan biosynthetic process"/>
    <property type="evidence" value="ECO:0007669"/>
    <property type="project" value="UniProtKB-UniRule"/>
</dbReference>
<keyword evidence="7 15" id="KW-0812">Transmembrane</keyword>
<reference evidence="18" key="1">
    <citation type="journal article" date="2004" name="Environ. Microbiol.">
        <title>Different SAR86 subgroups harbour divergent proteorhodopsins.</title>
        <authorList>
            <person name="Sabehi G."/>
            <person name="Beja O."/>
            <person name="Suzuki M.T."/>
            <person name="Preston C.M."/>
            <person name="DeLong E.F."/>
        </authorList>
    </citation>
    <scope>NUCLEOTIDE SEQUENCE</scope>
</reference>
<keyword evidence="13" id="KW-0961">Cell wall biogenesis/degradation</keyword>
<keyword evidence="12 15" id="KW-0472">Membrane</keyword>